<dbReference type="InterPro" id="IPR036291">
    <property type="entry name" value="NAD(P)-bd_dom_sf"/>
</dbReference>
<dbReference type="PANTHER" id="PTHR43245:SF58">
    <property type="entry name" value="BLL5923 PROTEIN"/>
    <property type="match status" value="1"/>
</dbReference>
<feature type="domain" description="NAD-dependent epimerase/dehydratase" evidence="1">
    <location>
        <begin position="5"/>
        <end position="182"/>
    </location>
</feature>
<name>A0A1D7QE37_9SPHI</name>
<accession>A0A1D7QE37</accession>
<dbReference type="InterPro" id="IPR001509">
    <property type="entry name" value="Epimerase_deHydtase"/>
</dbReference>
<keyword evidence="3" id="KW-1185">Reference proteome</keyword>
<protein>
    <submittedName>
        <fullName evidence="2">UDP-galactose-4-epimerase</fullName>
    </submittedName>
</protein>
<dbReference type="PANTHER" id="PTHR43245">
    <property type="entry name" value="BIFUNCTIONAL POLYMYXIN RESISTANCE PROTEIN ARNA"/>
    <property type="match status" value="1"/>
</dbReference>
<gene>
    <name evidence="2" type="ORF">BFS30_06935</name>
</gene>
<dbReference type="EMBL" id="CP017141">
    <property type="protein sequence ID" value="AOM76927.1"/>
    <property type="molecule type" value="Genomic_DNA"/>
</dbReference>
<dbReference type="InterPro" id="IPR050177">
    <property type="entry name" value="Lipid_A_modif_metabolic_enz"/>
</dbReference>
<evidence type="ECO:0000313" key="2">
    <source>
        <dbReference type="EMBL" id="AOM76927.1"/>
    </source>
</evidence>
<sequence>MGTKVLVTGASGFLGRIITDVLTQEGQSIVGLDILGQELNIDITKSFSLNPDLDLDIVVHAAGKAHSVPRNEAQKKEFYDVNFEGTKNLCLALERLAVMPKSFLFISTVAVYGLDSGEMIPEDHPLNGKTPYAKSKILAEQWLKDWAERNHVVLGVLRLPLIAGPNPPGNLGAMIRGIRTGRYLSIGKADARKSVVWQYDIPHVMPALANIGGTYNLTDGYNPSFAELEAAMATTLKRKLPMKIPLFIAKILGLAGDLLGDFSPINTDKINKITSTLTFDDVKARTSLGWKPSSVLERLTKTL</sequence>
<dbReference type="OrthoDB" id="329806at2"/>
<dbReference type="AlphaFoldDB" id="A0A1D7QE37"/>
<evidence type="ECO:0000259" key="1">
    <source>
        <dbReference type="Pfam" id="PF01370"/>
    </source>
</evidence>
<dbReference type="SUPFAM" id="SSF51735">
    <property type="entry name" value="NAD(P)-binding Rossmann-fold domains"/>
    <property type="match status" value="1"/>
</dbReference>
<evidence type="ECO:0000313" key="3">
    <source>
        <dbReference type="Proteomes" id="UP000094313"/>
    </source>
</evidence>
<dbReference type="RefSeq" id="WP_069378620.1">
    <property type="nucleotide sequence ID" value="NZ_CP017141.1"/>
</dbReference>
<dbReference type="Pfam" id="PF01370">
    <property type="entry name" value="Epimerase"/>
    <property type="match status" value="1"/>
</dbReference>
<proteinExistence type="predicted"/>
<dbReference type="KEGG" id="psty:BFS30_06935"/>
<organism evidence="2 3">
    <name type="scientific">Pedobacter steynii</name>
    <dbReference type="NCBI Taxonomy" id="430522"/>
    <lineage>
        <taxon>Bacteria</taxon>
        <taxon>Pseudomonadati</taxon>
        <taxon>Bacteroidota</taxon>
        <taxon>Sphingobacteriia</taxon>
        <taxon>Sphingobacteriales</taxon>
        <taxon>Sphingobacteriaceae</taxon>
        <taxon>Pedobacter</taxon>
    </lineage>
</organism>
<reference evidence="2 3" key="1">
    <citation type="submission" date="2016-08" db="EMBL/GenBank/DDBJ databases">
        <authorList>
            <person name="Seilhamer J.J."/>
        </authorList>
    </citation>
    <scope>NUCLEOTIDE SEQUENCE [LARGE SCALE GENOMIC DNA]</scope>
    <source>
        <strain evidence="2 3">DX4</strain>
    </source>
</reference>
<dbReference type="Gene3D" id="3.40.50.720">
    <property type="entry name" value="NAD(P)-binding Rossmann-like Domain"/>
    <property type="match status" value="1"/>
</dbReference>
<dbReference type="Proteomes" id="UP000094313">
    <property type="component" value="Chromosome"/>
</dbReference>